<dbReference type="InterPro" id="IPR043502">
    <property type="entry name" value="DNA/RNA_pol_sf"/>
</dbReference>
<evidence type="ECO:0000259" key="1">
    <source>
        <dbReference type="PROSITE" id="PS50878"/>
    </source>
</evidence>
<dbReference type="SUPFAM" id="SSF56672">
    <property type="entry name" value="DNA/RNA polymerases"/>
    <property type="match status" value="1"/>
</dbReference>
<dbReference type="PANTHER" id="PTHR46890:SF48">
    <property type="entry name" value="RNA-DIRECTED DNA POLYMERASE"/>
    <property type="match status" value="1"/>
</dbReference>
<keyword evidence="2" id="KW-0548">Nucleotidyltransferase</keyword>
<organism evidence="2 3">
    <name type="scientific">Tanacetum coccineum</name>
    <dbReference type="NCBI Taxonomy" id="301880"/>
    <lineage>
        <taxon>Eukaryota</taxon>
        <taxon>Viridiplantae</taxon>
        <taxon>Streptophyta</taxon>
        <taxon>Embryophyta</taxon>
        <taxon>Tracheophyta</taxon>
        <taxon>Spermatophyta</taxon>
        <taxon>Magnoliopsida</taxon>
        <taxon>eudicotyledons</taxon>
        <taxon>Gunneridae</taxon>
        <taxon>Pentapetalae</taxon>
        <taxon>asterids</taxon>
        <taxon>campanulids</taxon>
        <taxon>Asterales</taxon>
        <taxon>Asteraceae</taxon>
        <taxon>Asteroideae</taxon>
        <taxon>Anthemideae</taxon>
        <taxon>Anthemidinae</taxon>
        <taxon>Tanacetum</taxon>
    </lineage>
</organism>
<accession>A0ABQ5GV97</accession>
<reference evidence="2" key="2">
    <citation type="submission" date="2022-01" db="EMBL/GenBank/DDBJ databases">
        <authorList>
            <person name="Yamashiro T."/>
            <person name="Shiraishi A."/>
            <person name="Satake H."/>
            <person name="Nakayama K."/>
        </authorList>
    </citation>
    <scope>NUCLEOTIDE SEQUENCE</scope>
</reference>
<dbReference type="InterPro" id="IPR000477">
    <property type="entry name" value="RT_dom"/>
</dbReference>
<proteinExistence type="predicted"/>
<keyword evidence="2" id="KW-0695">RNA-directed DNA polymerase</keyword>
<dbReference type="Proteomes" id="UP001151760">
    <property type="component" value="Unassembled WGS sequence"/>
</dbReference>
<dbReference type="Pfam" id="PF00078">
    <property type="entry name" value="RVT_1"/>
    <property type="match status" value="1"/>
</dbReference>
<keyword evidence="3" id="KW-1185">Reference proteome</keyword>
<gene>
    <name evidence="2" type="ORF">Tco_1045438</name>
</gene>
<feature type="domain" description="Reverse transcriptase" evidence="1">
    <location>
        <begin position="114"/>
        <end position="342"/>
    </location>
</feature>
<dbReference type="InterPro" id="IPR052343">
    <property type="entry name" value="Retrotransposon-Effector_Assoc"/>
</dbReference>
<dbReference type="CDD" id="cd01650">
    <property type="entry name" value="RT_nLTR_like"/>
    <property type="match status" value="1"/>
</dbReference>
<dbReference type="PANTHER" id="PTHR46890">
    <property type="entry name" value="NON-LTR RETROLELEMENT REVERSE TRANSCRIPTASE-LIKE PROTEIN-RELATED"/>
    <property type="match status" value="1"/>
</dbReference>
<reference evidence="2" key="1">
    <citation type="journal article" date="2022" name="Int. J. Mol. Sci.">
        <title>Draft Genome of Tanacetum Coccineum: Genomic Comparison of Closely Related Tanacetum-Family Plants.</title>
        <authorList>
            <person name="Yamashiro T."/>
            <person name="Shiraishi A."/>
            <person name="Nakayama K."/>
            <person name="Satake H."/>
        </authorList>
    </citation>
    <scope>NUCLEOTIDE SEQUENCE</scope>
</reference>
<comment type="caution">
    <text evidence="2">The sequence shown here is derived from an EMBL/GenBank/DDBJ whole genome shotgun (WGS) entry which is preliminary data.</text>
</comment>
<protein>
    <submittedName>
        <fullName evidence="2">RNA-directed DNA polymerase, eukaryota, reverse transcriptase zinc-binding domain protein</fullName>
    </submittedName>
</protein>
<dbReference type="PROSITE" id="PS50878">
    <property type="entry name" value="RT_POL"/>
    <property type="match status" value="1"/>
</dbReference>
<name>A0ABQ5GV97_9ASTR</name>
<dbReference type="GO" id="GO:0003964">
    <property type="term" value="F:RNA-directed DNA polymerase activity"/>
    <property type="evidence" value="ECO:0007669"/>
    <property type="project" value="UniProtKB-KW"/>
</dbReference>
<evidence type="ECO:0000313" key="2">
    <source>
        <dbReference type="EMBL" id="GJT78713.1"/>
    </source>
</evidence>
<dbReference type="EMBL" id="BQNB010018828">
    <property type="protein sequence ID" value="GJT78713.1"/>
    <property type="molecule type" value="Genomic_DNA"/>
</dbReference>
<evidence type="ECO:0000313" key="3">
    <source>
        <dbReference type="Proteomes" id="UP001151760"/>
    </source>
</evidence>
<sequence>MIKARRNKNMVEIIRDEEGNSYEGNNITAEFVKHFETFLGESDHVVPIDDAYFKRKLSNEEAQCIVKEVTDKEIKEAIFDIDSNKAAGPSGYSSEFFKKAWDIVGKDVCLVVKELYKNGKLLREVNATRIALYPKIPTLNKVFEFRPITCCNVIYKCISKILTNRIKNGLSEIMSINQSAFIPGRHIQDSILQSQELLRGYSRKNEPKRCVMQVDIQKAYDTVSWKFLEDILVNFRFLSKMVKWIMVCVSSSAFSICLNGEVHGYFKGGRGLRQGDTISPYLLTLVMEVFYIIMCKNIEESTEFRYHFGCKDLKPTHMCFADDLLVLCKGNKGSVEVIRKSM</sequence>
<keyword evidence="2" id="KW-0808">Transferase</keyword>